<evidence type="ECO:0000256" key="3">
    <source>
        <dbReference type="ARBA" id="ARBA00022679"/>
    </source>
</evidence>
<dbReference type="Proteomes" id="UP000030665">
    <property type="component" value="Unassembled WGS sequence"/>
</dbReference>
<accession>A0A077ZBR5</accession>
<dbReference type="SMART" id="SM00220">
    <property type="entry name" value="S_TKc"/>
    <property type="match status" value="1"/>
</dbReference>
<dbReference type="GO" id="GO:0005524">
    <property type="term" value="F:ATP binding"/>
    <property type="evidence" value="ECO:0007669"/>
    <property type="project" value="UniProtKB-UniRule"/>
</dbReference>
<evidence type="ECO:0000313" key="11">
    <source>
        <dbReference type="Proteomes" id="UP000030665"/>
    </source>
</evidence>
<organism evidence="10 11">
    <name type="scientific">Trichuris trichiura</name>
    <name type="common">Whipworm</name>
    <name type="synonym">Trichocephalus trichiurus</name>
    <dbReference type="NCBI Taxonomy" id="36087"/>
    <lineage>
        <taxon>Eukaryota</taxon>
        <taxon>Metazoa</taxon>
        <taxon>Ecdysozoa</taxon>
        <taxon>Nematoda</taxon>
        <taxon>Enoplea</taxon>
        <taxon>Dorylaimia</taxon>
        <taxon>Trichinellida</taxon>
        <taxon>Trichuridae</taxon>
        <taxon>Trichuris</taxon>
    </lineage>
</organism>
<dbReference type="Gene3D" id="3.30.200.20">
    <property type="entry name" value="Phosphorylase Kinase, domain 1"/>
    <property type="match status" value="1"/>
</dbReference>
<proteinExistence type="inferred from homology"/>
<dbReference type="SUPFAM" id="SSF56112">
    <property type="entry name" value="Protein kinase-like (PK-like)"/>
    <property type="match status" value="1"/>
</dbReference>
<feature type="region of interest" description="Disordered" evidence="8">
    <location>
        <begin position="368"/>
        <end position="408"/>
    </location>
</feature>
<dbReference type="GO" id="GO:0007165">
    <property type="term" value="P:signal transduction"/>
    <property type="evidence" value="ECO:0007669"/>
    <property type="project" value="TreeGrafter"/>
</dbReference>
<evidence type="ECO:0000256" key="8">
    <source>
        <dbReference type="SAM" id="MobiDB-lite"/>
    </source>
</evidence>
<dbReference type="OrthoDB" id="10500180at2759"/>
<keyword evidence="6 7" id="KW-0067">ATP-binding</keyword>
<dbReference type="PANTHER" id="PTHR24057">
    <property type="entry name" value="GLYCOGEN SYNTHASE KINASE-3 ALPHA"/>
    <property type="match status" value="1"/>
</dbReference>
<dbReference type="Gene3D" id="1.10.510.10">
    <property type="entry name" value="Transferase(Phosphotransferase) domain 1"/>
    <property type="match status" value="1"/>
</dbReference>
<feature type="binding site" evidence="7">
    <location>
        <position position="71"/>
    </location>
    <ligand>
        <name>ATP</name>
        <dbReference type="ChEBI" id="CHEBI:30616"/>
    </ligand>
</feature>
<dbReference type="InterPro" id="IPR011009">
    <property type="entry name" value="Kinase-like_dom_sf"/>
</dbReference>
<keyword evidence="4 7" id="KW-0547">Nucleotide-binding</keyword>
<evidence type="ECO:0000256" key="1">
    <source>
        <dbReference type="ARBA" id="ARBA00005527"/>
    </source>
</evidence>
<evidence type="ECO:0000256" key="7">
    <source>
        <dbReference type="PROSITE-ProRule" id="PRU10141"/>
    </source>
</evidence>
<evidence type="ECO:0000259" key="9">
    <source>
        <dbReference type="PROSITE" id="PS50011"/>
    </source>
</evidence>
<protein>
    <submittedName>
        <fullName evidence="10">Glycogen synthase kinase 3 beta</fullName>
    </submittedName>
</protein>
<dbReference type="PANTHER" id="PTHR24057:SF0">
    <property type="entry name" value="PROTEIN KINASE SHAGGY-RELATED"/>
    <property type="match status" value="1"/>
</dbReference>
<evidence type="ECO:0000256" key="6">
    <source>
        <dbReference type="ARBA" id="ARBA00022840"/>
    </source>
</evidence>
<name>A0A077ZBR5_TRITR</name>
<evidence type="ECO:0000256" key="4">
    <source>
        <dbReference type="ARBA" id="ARBA00022741"/>
    </source>
</evidence>
<dbReference type="STRING" id="36087.A0A077ZBR5"/>
<dbReference type="InterPro" id="IPR000719">
    <property type="entry name" value="Prot_kinase_dom"/>
</dbReference>
<dbReference type="PROSITE" id="PS50011">
    <property type="entry name" value="PROTEIN_KINASE_DOM"/>
    <property type="match status" value="1"/>
</dbReference>
<comment type="similarity">
    <text evidence="1">Belongs to the protein kinase superfamily. CMGC Ser/Thr protein kinase family. GSK-3 subfamily.</text>
</comment>
<dbReference type="GO" id="GO:0005634">
    <property type="term" value="C:nucleus"/>
    <property type="evidence" value="ECO:0007669"/>
    <property type="project" value="TreeGrafter"/>
</dbReference>
<sequence length="486" mass="54841">MSVVKKFLQSLRCIVASVFTVSNPANVVMVEDDKLRMKRLILTRGNELGTGTYGIVTMVRDMKTRQYYAMKVSILNPNVHDREIELLVCLKHPNIIRLFGFYFRDSKKNPSTIIQNMLLECMPGDLFSLFAEQRQRDVWAAGCVLAECFTCSPIFPGRKDHQLGAICAILGNPPVNVLRALQPNLRRIRLKRRQAVTLPTAMGIPKEHLAILLLEQILSYEPLKRLTAWQVCAHDFFEELLEGDGISMKFKFTQSEVKSMPDNVREKLLAKKQCSLEGGQHSVVEANKNEMLQLKRKKASTVVQLVRSQALRRAANNRSVREKTQTISDAGTTMTTMDKDYSPGVFEERRSRDLESFSSVLRMSRNELDQRLKSPQYEMETPSSAGSTEYVDKEEEDNEAELPKASGNKSSSQFMCILKTPFDGNTETSSDINKLRKEGTKAEEQLCCYCSDGPIVPMTGSCRAVVGQVAAESCLNISEKKSDRRK</sequence>
<evidence type="ECO:0000256" key="5">
    <source>
        <dbReference type="ARBA" id="ARBA00022777"/>
    </source>
</evidence>
<keyword evidence="11" id="KW-1185">Reference proteome</keyword>
<dbReference type="PROSITE" id="PS00107">
    <property type="entry name" value="PROTEIN_KINASE_ATP"/>
    <property type="match status" value="1"/>
</dbReference>
<dbReference type="GO" id="GO:0005737">
    <property type="term" value="C:cytoplasm"/>
    <property type="evidence" value="ECO:0007669"/>
    <property type="project" value="TreeGrafter"/>
</dbReference>
<dbReference type="GO" id="GO:0004674">
    <property type="term" value="F:protein serine/threonine kinase activity"/>
    <property type="evidence" value="ECO:0007669"/>
    <property type="project" value="UniProtKB-KW"/>
</dbReference>
<dbReference type="GO" id="GO:0030154">
    <property type="term" value="P:cell differentiation"/>
    <property type="evidence" value="ECO:0007669"/>
    <property type="project" value="TreeGrafter"/>
</dbReference>
<evidence type="ECO:0000313" key="10">
    <source>
        <dbReference type="EMBL" id="CDW57284.1"/>
    </source>
</evidence>
<keyword evidence="5 10" id="KW-0418">Kinase</keyword>
<reference evidence="10" key="1">
    <citation type="submission" date="2014-01" db="EMBL/GenBank/DDBJ databases">
        <authorList>
            <person name="Aslett M."/>
        </authorList>
    </citation>
    <scope>NUCLEOTIDE SEQUENCE</scope>
</reference>
<keyword evidence="2" id="KW-0723">Serine/threonine-protein kinase</keyword>
<keyword evidence="3" id="KW-0808">Transferase</keyword>
<gene>
    <name evidence="10" type="ORF">TTRE_0000557501</name>
</gene>
<dbReference type="InterPro" id="IPR017441">
    <property type="entry name" value="Protein_kinase_ATP_BS"/>
</dbReference>
<dbReference type="AlphaFoldDB" id="A0A077ZBR5"/>
<evidence type="ECO:0000256" key="2">
    <source>
        <dbReference type="ARBA" id="ARBA00022527"/>
    </source>
</evidence>
<reference evidence="10" key="2">
    <citation type="submission" date="2014-03" db="EMBL/GenBank/DDBJ databases">
        <title>The whipworm genome and dual-species transcriptomics of an intimate host-pathogen interaction.</title>
        <authorList>
            <person name="Foth B.J."/>
            <person name="Tsai I.J."/>
            <person name="Reid A.J."/>
            <person name="Bancroft A.J."/>
            <person name="Nichol S."/>
            <person name="Tracey A."/>
            <person name="Holroyd N."/>
            <person name="Cotton J.A."/>
            <person name="Stanley E.J."/>
            <person name="Zarowiecki M."/>
            <person name="Liu J.Z."/>
            <person name="Huckvale T."/>
            <person name="Cooper P.J."/>
            <person name="Grencis R.K."/>
            <person name="Berriman M."/>
        </authorList>
    </citation>
    <scope>NUCLEOTIDE SEQUENCE [LARGE SCALE GENOMIC DNA]</scope>
</reference>
<dbReference type="Pfam" id="PF00069">
    <property type="entry name" value="Pkinase"/>
    <property type="match status" value="1"/>
</dbReference>
<feature type="domain" description="Protein kinase" evidence="9">
    <location>
        <begin position="1"/>
        <end position="237"/>
    </location>
</feature>
<dbReference type="EMBL" id="HG806145">
    <property type="protein sequence ID" value="CDW57284.1"/>
    <property type="molecule type" value="Genomic_DNA"/>
</dbReference>
<dbReference type="InterPro" id="IPR050591">
    <property type="entry name" value="GSK-3"/>
</dbReference>